<accession>A0AAV5S7E7</accession>
<comment type="caution">
    <text evidence="1">The sequence shown here is derived from an EMBL/GenBank/DDBJ whole genome shotgun (WGS) entry which is preliminary data.</text>
</comment>
<reference evidence="1" key="1">
    <citation type="submission" date="2023-10" db="EMBL/GenBank/DDBJ databases">
        <title>Genome assembly of Pristionchus species.</title>
        <authorList>
            <person name="Yoshida K."/>
            <person name="Sommer R.J."/>
        </authorList>
    </citation>
    <scope>NUCLEOTIDE SEQUENCE</scope>
    <source>
        <strain evidence="1">RS0144</strain>
    </source>
</reference>
<dbReference type="Proteomes" id="UP001432027">
    <property type="component" value="Unassembled WGS sequence"/>
</dbReference>
<proteinExistence type="predicted"/>
<keyword evidence="2" id="KW-1185">Reference proteome</keyword>
<sequence>TETNLIRNSAVYSFPEGSMISDSSAVLELSNQGRIKYQRPTHNYNFPLICQFELFYIEYNGHK</sequence>
<protein>
    <submittedName>
        <fullName evidence="1">Uncharacterized protein</fullName>
    </submittedName>
</protein>
<feature type="non-terminal residue" evidence="1">
    <location>
        <position position="1"/>
    </location>
</feature>
<dbReference type="AlphaFoldDB" id="A0AAV5S7E7"/>
<gene>
    <name evidence="1" type="ORF">PENTCL1PPCAC_102</name>
</gene>
<name>A0AAV5S7E7_9BILA</name>
<evidence type="ECO:0000313" key="2">
    <source>
        <dbReference type="Proteomes" id="UP001432027"/>
    </source>
</evidence>
<organism evidence="1 2">
    <name type="scientific">Pristionchus entomophagus</name>
    <dbReference type="NCBI Taxonomy" id="358040"/>
    <lineage>
        <taxon>Eukaryota</taxon>
        <taxon>Metazoa</taxon>
        <taxon>Ecdysozoa</taxon>
        <taxon>Nematoda</taxon>
        <taxon>Chromadorea</taxon>
        <taxon>Rhabditida</taxon>
        <taxon>Rhabditina</taxon>
        <taxon>Diplogasteromorpha</taxon>
        <taxon>Diplogasteroidea</taxon>
        <taxon>Neodiplogasteridae</taxon>
        <taxon>Pristionchus</taxon>
    </lineage>
</organism>
<dbReference type="EMBL" id="BTSX01000001">
    <property type="protein sequence ID" value="GMS77927.1"/>
    <property type="molecule type" value="Genomic_DNA"/>
</dbReference>
<evidence type="ECO:0000313" key="1">
    <source>
        <dbReference type="EMBL" id="GMS77927.1"/>
    </source>
</evidence>